<sequence>MRLEAEPYDLQCRVGYKQKMIDSTTACIKHEEINQMHNIC</sequence>
<proteinExistence type="predicted"/>
<evidence type="ECO:0000313" key="1">
    <source>
        <dbReference type="EMBL" id="KKO73684.1"/>
    </source>
</evidence>
<dbReference type="VEuPathDB" id="MicrosporidiaDB:AAJ76_307000369"/>
<accession>A0A0F9Z6Y3</accession>
<dbReference type="RefSeq" id="XP_024329426.1">
    <property type="nucleotide sequence ID" value="XM_024475134.1"/>
</dbReference>
<keyword evidence="2" id="KW-1185">Reference proteome</keyword>
<reference evidence="1 2" key="1">
    <citation type="journal article" date="2015" name="Environ. Microbiol.">
        <title>Genome analyses suggest the presence of polyploidy and recent human-driven expansions in eight global populations of the honeybee pathogen Nosema ceranae.</title>
        <authorList>
            <person name="Pelin A."/>
            <person name="Selman M."/>
            <person name="Aris-Brosou S."/>
            <person name="Farinelli L."/>
            <person name="Corradi N."/>
        </authorList>
    </citation>
    <scope>NUCLEOTIDE SEQUENCE [LARGE SCALE GENOMIC DNA]</scope>
    <source>
        <strain evidence="1 2">PA08 1199</strain>
    </source>
</reference>
<dbReference type="AlphaFoldDB" id="A0A0F9Z6Y3"/>
<organism evidence="1 2">
    <name type="scientific">Vairimorpha ceranae</name>
    <dbReference type="NCBI Taxonomy" id="40302"/>
    <lineage>
        <taxon>Eukaryota</taxon>
        <taxon>Fungi</taxon>
        <taxon>Fungi incertae sedis</taxon>
        <taxon>Microsporidia</taxon>
        <taxon>Nosematidae</taxon>
        <taxon>Vairimorpha</taxon>
    </lineage>
</organism>
<dbReference type="Proteomes" id="UP000034350">
    <property type="component" value="Unassembled WGS sequence"/>
</dbReference>
<dbReference type="EMBL" id="JPQZ01000307">
    <property type="protein sequence ID" value="KKO73684.1"/>
    <property type="molecule type" value="Genomic_DNA"/>
</dbReference>
<evidence type="ECO:0000313" key="2">
    <source>
        <dbReference type="Proteomes" id="UP000034350"/>
    </source>
</evidence>
<comment type="caution">
    <text evidence="1">The sequence shown here is derived from an EMBL/GenBank/DDBJ whole genome shotgun (WGS) entry which is preliminary data.</text>
</comment>
<protein>
    <submittedName>
        <fullName evidence="1">Uncharacterized protein</fullName>
    </submittedName>
</protein>
<name>A0A0F9Z6Y3_9MICR</name>
<dbReference type="GeneID" id="36320067"/>
<gene>
    <name evidence="1" type="ORF">AAJ76_307000369</name>
</gene>